<name>A0A9D4YP70_PEA</name>
<organism evidence="1 2">
    <name type="scientific">Pisum sativum</name>
    <name type="common">Garden pea</name>
    <name type="synonym">Lathyrus oleraceus</name>
    <dbReference type="NCBI Taxonomy" id="3888"/>
    <lineage>
        <taxon>Eukaryota</taxon>
        <taxon>Viridiplantae</taxon>
        <taxon>Streptophyta</taxon>
        <taxon>Embryophyta</taxon>
        <taxon>Tracheophyta</taxon>
        <taxon>Spermatophyta</taxon>
        <taxon>Magnoliopsida</taxon>
        <taxon>eudicotyledons</taxon>
        <taxon>Gunneridae</taxon>
        <taxon>Pentapetalae</taxon>
        <taxon>rosids</taxon>
        <taxon>fabids</taxon>
        <taxon>Fabales</taxon>
        <taxon>Fabaceae</taxon>
        <taxon>Papilionoideae</taxon>
        <taxon>50 kb inversion clade</taxon>
        <taxon>NPAAA clade</taxon>
        <taxon>Hologalegina</taxon>
        <taxon>IRL clade</taxon>
        <taxon>Fabeae</taxon>
        <taxon>Lathyrus</taxon>
    </lineage>
</organism>
<protein>
    <recommendedName>
        <fullName evidence="3">Transposase</fullName>
    </recommendedName>
</protein>
<keyword evidence="2" id="KW-1185">Reference proteome</keyword>
<evidence type="ECO:0008006" key="3">
    <source>
        <dbReference type="Google" id="ProtNLM"/>
    </source>
</evidence>
<dbReference type="EMBL" id="JAMSHJ010000001">
    <property type="protein sequence ID" value="KAI5440536.1"/>
    <property type="molecule type" value="Genomic_DNA"/>
</dbReference>
<evidence type="ECO:0000313" key="2">
    <source>
        <dbReference type="Proteomes" id="UP001058974"/>
    </source>
</evidence>
<dbReference type="Gene3D" id="3.30.420.10">
    <property type="entry name" value="Ribonuclease H-like superfamily/Ribonuclease H"/>
    <property type="match status" value="2"/>
</dbReference>
<dbReference type="Gramene" id="Psat01G0013900-T1">
    <property type="protein sequence ID" value="KAI5440536.1"/>
    <property type="gene ID" value="KIW84_010139"/>
</dbReference>
<dbReference type="Proteomes" id="UP001058974">
    <property type="component" value="Chromosome 1"/>
</dbReference>
<dbReference type="InterPro" id="IPR036397">
    <property type="entry name" value="RNaseH_sf"/>
</dbReference>
<dbReference type="PANTHER" id="PTHR47169:SF2">
    <property type="entry name" value="OS01G0541250 PROTEIN"/>
    <property type="match status" value="1"/>
</dbReference>
<dbReference type="GO" id="GO:0003676">
    <property type="term" value="F:nucleic acid binding"/>
    <property type="evidence" value="ECO:0007669"/>
    <property type="project" value="InterPro"/>
</dbReference>
<dbReference type="PANTHER" id="PTHR47169">
    <property type="entry name" value="OS01G0541250 PROTEIN"/>
    <property type="match status" value="1"/>
</dbReference>
<gene>
    <name evidence="1" type="ORF">KIW84_010139</name>
</gene>
<evidence type="ECO:0000313" key="1">
    <source>
        <dbReference type="EMBL" id="KAI5440536.1"/>
    </source>
</evidence>
<proteinExistence type="predicted"/>
<dbReference type="AlphaFoldDB" id="A0A9D4YP70"/>
<reference evidence="1 2" key="1">
    <citation type="journal article" date="2022" name="Nat. Genet.">
        <title>Improved pea reference genome and pan-genome highlight genomic features and evolutionary characteristics.</title>
        <authorList>
            <person name="Yang T."/>
            <person name="Liu R."/>
            <person name="Luo Y."/>
            <person name="Hu S."/>
            <person name="Wang D."/>
            <person name="Wang C."/>
            <person name="Pandey M.K."/>
            <person name="Ge S."/>
            <person name="Xu Q."/>
            <person name="Li N."/>
            <person name="Li G."/>
            <person name="Huang Y."/>
            <person name="Saxena R.K."/>
            <person name="Ji Y."/>
            <person name="Li M."/>
            <person name="Yan X."/>
            <person name="He Y."/>
            <person name="Liu Y."/>
            <person name="Wang X."/>
            <person name="Xiang C."/>
            <person name="Varshney R.K."/>
            <person name="Ding H."/>
            <person name="Gao S."/>
            <person name="Zong X."/>
        </authorList>
    </citation>
    <scope>NUCLEOTIDE SEQUENCE [LARGE SCALE GENOMIC DNA]</scope>
    <source>
        <strain evidence="1 2">cv. Zhongwan 6</strain>
    </source>
</reference>
<accession>A0A9D4YP70</accession>
<sequence length="400" mass="46613">MPLDIDLNLCLSYEEEEEITNVELNVNPSYVDLNVYPSYEEEFNVNLNMNHSYEVAEEEYRDDLMNVGLSYEEVFHENEAGTHSSTNHIINHDDISLNEATVSTDVIYRIWRQINETGDACHKKTKYYGRKRVEIDFEKIRDISLPKRITFRSLAKALGIRSKSILEKYVSEGVLRKHPSTLKPHMKDDNMKQRLRFCLSMLEETSIPHDPIFKSMYNIVHIDEKWFYMSKNSTNYYLLANEDDPYRTCRNKNYIQKVMFLVAVARPKFDDEDNVTFTGKIGVFPLVDKVPARRSSVNRSAGTLETKPITSITKDVNDEEFRVAASEGGFDIRLTCQPPNSPDLNFLDLDFFSAIQSLQQKEVVNSVDELIQVVENAYESFDIKSQTRFFLHFNRVWLKL</sequence>
<comment type="caution">
    <text evidence="1">The sequence shown here is derived from an EMBL/GenBank/DDBJ whole genome shotgun (WGS) entry which is preliminary data.</text>
</comment>